<dbReference type="Pfam" id="PF12678">
    <property type="entry name" value="zf-rbx1"/>
    <property type="match status" value="1"/>
</dbReference>
<feature type="domain" description="RING-type" evidence="7">
    <location>
        <begin position="38"/>
        <end position="91"/>
    </location>
</feature>
<dbReference type="Proteomes" id="UP000799779">
    <property type="component" value="Unassembled WGS sequence"/>
</dbReference>
<dbReference type="SMART" id="SM00184">
    <property type="entry name" value="RING"/>
    <property type="match status" value="1"/>
</dbReference>
<evidence type="ECO:0000256" key="5">
    <source>
        <dbReference type="ARBA" id="ARBA00022833"/>
    </source>
</evidence>
<reference evidence="8" key="1">
    <citation type="journal article" date="2020" name="Stud. Mycol.">
        <title>101 Dothideomycetes genomes: a test case for predicting lifestyles and emergence of pathogens.</title>
        <authorList>
            <person name="Haridas S."/>
            <person name="Albert R."/>
            <person name="Binder M."/>
            <person name="Bloem J."/>
            <person name="Labutti K."/>
            <person name="Salamov A."/>
            <person name="Andreopoulos B."/>
            <person name="Baker S."/>
            <person name="Barry K."/>
            <person name="Bills G."/>
            <person name="Bluhm B."/>
            <person name="Cannon C."/>
            <person name="Castanera R."/>
            <person name="Culley D."/>
            <person name="Daum C."/>
            <person name="Ezra D."/>
            <person name="Gonzalez J."/>
            <person name="Henrissat B."/>
            <person name="Kuo A."/>
            <person name="Liang C."/>
            <person name="Lipzen A."/>
            <person name="Lutzoni F."/>
            <person name="Magnuson J."/>
            <person name="Mondo S."/>
            <person name="Nolan M."/>
            <person name="Ohm R."/>
            <person name="Pangilinan J."/>
            <person name="Park H.-J."/>
            <person name="Ramirez L."/>
            <person name="Alfaro M."/>
            <person name="Sun H."/>
            <person name="Tritt A."/>
            <person name="Yoshinaga Y."/>
            <person name="Zwiers L.-H."/>
            <person name="Turgeon B."/>
            <person name="Goodwin S."/>
            <person name="Spatafora J."/>
            <person name="Crous P."/>
            <person name="Grigoriev I."/>
        </authorList>
    </citation>
    <scope>NUCLEOTIDE SEQUENCE</scope>
    <source>
        <strain evidence="8">CBS 123094</strain>
    </source>
</reference>
<evidence type="ECO:0000256" key="2">
    <source>
        <dbReference type="ARBA" id="ARBA00022723"/>
    </source>
</evidence>
<keyword evidence="5" id="KW-0862">Zinc</keyword>
<dbReference type="AlphaFoldDB" id="A0A6A5WSR6"/>
<dbReference type="GO" id="GO:0016567">
    <property type="term" value="P:protein ubiquitination"/>
    <property type="evidence" value="ECO:0007669"/>
    <property type="project" value="UniProtKB-UniPathway"/>
</dbReference>
<dbReference type="UniPathway" id="UPA00143"/>
<dbReference type="SUPFAM" id="SSF57850">
    <property type="entry name" value="RING/U-box"/>
    <property type="match status" value="1"/>
</dbReference>
<keyword evidence="3 6" id="KW-0863">Zinc-finger</keyword>
<dbReference type="Gene3D" id="3.30.40.10">
    <property type="entry name" value="Zinc/RING finger domain, C3HC4 (zinc finger)"/>
    <property type="match status" value="1"/>
</dbReference>
<proteinExistence type="predicted"/>
<dbReference type="PROSITE" id="PS50089">
    <property type="entry name" value="ZF_RING_2"/>
    <property type="match status" value="1"/>
</dbReference>
<dbReference type="EMBL" id="ML977579">
    <property type="protein sequence ID" value="KAF2002115.1"/>
    <property type="molecule type" value="Genomic_DNA"/>
</dbReference>
<comment type="pathway">
    <text evidence="1">Protein modification; protein ubiquitination.</text>
</comment>
<dbReference type="InterPro" id="IPR013083">
    <property type="entry name" value="Znf_RING/FYVE/PHD"/>
</dbReference>
<organism evidence="8 9">
    <name type="scientific">Amniculicola lignicola CBS 123094</name>
    <dbReference type="NCBI Taxonomy" id="1392246"/>
    <lineage>
        <taxon>Eukaryota</taxon>
        <taxon>Fungi</taxon>
        <taxon>Dikarya</taxon>
        <taxon>Ascomycota</taxon>
        <taxon>Pezizomycotina</taxon>
        <taxon>Dothideomycetes</taxon>
        <taxon>Pleosporomycetidae</taxon>
        <taxon>Pleosporales</taxon>
        <taxon>Amniculicolaceae</taxon>
        <taxon>Amniculicola</taxon>
    </lineage>
</organism>
<name>A0A6A5WSR6_9PLEO</name>
<evidence type="ECO:0000259" key="7">
    <source>
        <dbReference type="PROSITE" id="PS50089"/>
    </source>
</evidence>
<evidence type="ECO:0000313" key="9">
    <source>
        <dbReference type="Proteomes" id="UP000799779"/>
    </source>
</evidence>
<sequence length="305" mass="33652">MAAAPPSFMPFITDLASFFAKGIENLPQDHFIVTDTTCPICKELNDNNDPHNETPSVVKITRCGHVYHYTCLYNWLSSLDVVNPATCPMDRGILYPPLYVSTSIRCGVARSLVQRFRLQTLPVRFSVNGQRMVRITARIPDPDFRFACELDENIALNSHDPTALVPTIAPPDVQQPLAESLVAFMANNIHMEMPELGDDGEWEFELKVRMDDGSNVFEYDLSEDAYRLGVSPIRIRSFPEIAIAIVRAADAVNGSVLPRPSISQSSKIGMARPTRRILGAAPVEAVPDQLITANPDSALGHSSCN</sequence>
<dbReference type="OrthoDB" id="8062037at2759"/>
<accession>A0A6A5WSR6</accession>
<protein>
    <recommendedName>
        <fullName evidence="7">RING-type domain-containing protein</fullName>
    </recommendedName>
</protein>
<evidence type="ECO:0000256" key="1">
    <source>
        <dbReference type="ARBA" id="ARBA00004906"/>
    </source>
</evidence>
<gene>
    <name evidence="8" type="ORF">P154DRAFT_574429</name>
</gene>
<evidence type="ECO:0000313" key="8">
    <source>
        <dbReference type="EMBL" id="KAF2002115.1"/>
    </source>
</evidence>
<keyword evidence="2" id="KW-0479">Metal-binding</keyword>
<dbReference type="SMART" id="SM01197">
    <property type="entry name" value="FANCL_C"/>
    <property type="match status" value="1"/>
</dbReference>
<dbReference type="GO" id="GO:0051603">
    <property type="term" value="P:proteolysis involved in protein catabolic process"/>
    <property type="evidence" value="ECO:0007669"/>
    <property type="project" value="UniProtKB-ARBA"/>
</dbReference>
<evidence type="ECO:0000256" key="3">
    <source>
        <dbReference type="ARBA" id="ARBA00022771"/>
    </source>
</evidence>
<dbReference type="InterPro" id="IPR024766">
    <property type="entry name" value="Znf_RING_H2"/>
</dbReference>
<dbReference type="InterPro" id="IPR001841">
    <property type="entry name" value="Znf_RING"/>
</dbReference>
<keyword evidence="9" id="KW-1185">Reference proteome</keyword>
<dbReference type="CDD" id="cd16448">
    <property type="entry name" value="RING-H2"/>
    <property type="match status" value="1"/>
</dbReference>
<evidence type="ECO:0000256" key="6">
    <source>
        <dbReference type="PROSITE-ProRule" id="PRU00175"/>
    </source>
</evidence>
<evidence type="ECO:0000256" key="4">
    <source>
        <dbReference type="ARBA" id="ARBA00022786"/>
    </source>
</evidence>
<dbReference type="GO" id="GO:0008270">
    <property type="term" value="F:zinc ion binding"/>
    <property type="evidence" value="ECO:0007669"/>
    <property type="project" value="UniProtKB-KW"/>
</dbReference>
<keyword evidence="4" id="KW-0833">Ubl conjugation pathway</keyword>